<sequence length="202" mass="22747">MINKEDNLLKENKIAISHLKFVQKASIVYGESSAGYNIVEKYEFYAIASVNMRNKVAFGISSELAINFRNTSALKRNNNVAMKFSTAAVINALLGGTDYSNGAKQWDGAEQTHLPTNNPDILSNGRFMFKVHVMGWKINDEHFTSWKNAVNGKFGVNYFNAPQMKYAVANYGGMKNKDKIRLQSVAQYGLTMFWKEVNIIKP</sequence>
<accession>A0A645F014</accession>
<dbReference type="AlphaFoldDB" id="A0A645F014"/>
<proteinExistence type="predicted"/>
<protein>
    <submittedName>
        <fullName evidence="1">Uncharacterized protein</fullName>
    </submittedName>
</protein>
<comment type="caution">
    <text evidence="1">The sequence shown here is derived from an EMBL/GenBank/DDBJ whole genome shotgun (WGS) entry which is preliminary data.</text>
</comment>
<gene>
    <name evidence="1" type="ORF">SDC9_154916</name>
</gene>
<dbReference type="EMBL" id="VSSQ01053646">
    <property type="protein sequence ID" value="MPN07645.1"/>
    <property type="molecule type" value="Genomic_DNA"/>
</dbReference>
<evidence type="ECO:0000313" key="1">
    <source>
        <dbReference type="EMBL" id="MPN07645.1"/>
    </source>
</evidence>
<name>A0A645F014_9ZZZZ</name>
<reference evidence="1" key="1">
    <citation type="submission" date="2019-08" db="EMBL/GenBank/DDBJ databases">
        <authorList>
            <person name="Kucharzyk K."/>
            <person name="Murdoch R.W."/>
            <person name="Higgins S."/>
            <person name="Loffler F."/>
        </authorList>
    </citation>
    <scope>NUCLEOTIDE SEQUENCE</scope>
</reference>
<organism evidence="1">
    <name type="scientific">bioreactor metagenome</name>
    <dbReference type="NCBI Taxonomy" id="1076179"/>
    <lineage>
        <taxon>unclassified sequences</taxon>
        <taxon>metagenomes</taxon>
        <taxon>ecological metagenomes</taxon>
    </lineage>
</organism>